<feature type="transmembrane region" description="Helical" evidence="1">
    <location>
        <begin position="108"/>
        <end position="130"/>
    </location>
</feature>
<evidence type="ECO:0000313" key="3">
    <source>
        <dbReference type="Proteomes" id="UP001144341"/>
    </source>
</evidence>
<keyword evidence="1" id="KW-0472">Membrane</keyword>
<name>A0ABT4KZS7_9SPHI</name>
<dbReference type="RefSeq" id="WP_269415145.1">
    <property type="nucleotide sequence ID" value="NZ_JAPWGL010000002.1"/>
</dbReference>
<keyword evidence="3" id="KW-1185">Reference proteome</keyword>
<keyword evidence="1" id="KW-1133">Transmembrane helix</keyword>
<sequence length="171" mass="19917">MKLIRIISTFLFYIARVFSGGYILTALHVLLSVSLKLSTLEILKTGRFIIYYPFTNKRFLLGSSYTKNYIAEMILLITFYGTFFWLLSDVFKTFRQKKLFTIAGIARLRLFYVTNLIICPLLFYILSLFSVEDYPYLVMVTAHFIMGVFALFIGAIFQQGVNLQKDQDLFI</sequence>
<dbReference type="Proteomes" id="UP001144341">
    <property type="component" value="Unassembled WGS sequence"/>
</dbReference>
<feature type="transmembrane region" description="Helical" evidence="1">
    <location>
        <begin position="69"/>
        <end position="87"/>
    </location>
</feature>
<feature type="transmembrane region" description="Helical" evidence="1">
    <location>
        <begin position="136"/>
        <end position="157"/>
    </location>
</feature>
<reference evidence="2" key="1">
    <citation type="submission" date="2022-12" db="EMBL/GenBank/DDBJ databases">
        <title>Genome sequence of SJ11.</title>
        <authorList>
            <person name="Woo H."/>
        </authorList>
    </citation>
    <scope>NUCLEOTIDE SEQUENCE</scope>
    <source>
        <strain evidence="2">SJ11</strain>
    </source>
</reference>
<proteinExistence type="predicted"/>
<dbReference type="InterPro" id="IPR021354">
    <property type="entry name" value="DUF2975"/>
</dbReference>
<organism evidence="2 3">
    <name type="scientific">Pedobacter rhodius</name>
    <dbReference type="NCBI Taxonomy" id="3004098"/>
    <lineage>
        <taxon>Bacteria</taxon>
        <taxon>Pseudomonadati</taxon>
        <taxon>Bacteroidota</taxon>
        <taxon>Sphingobacteriia</taxon>
        <taxon>Sphingobacteriales</taxon>
        <taxon>Sphingobacteriaceae</taxon>
        <taxon>Pedobacter</taxon>
    </lineage>
</organism>
<dbReference type="Pfam" id="PF11188">
    <property type="entry name" value="DUF2975"/>
    <property type="match status" value="1"/>
</dbReference>
<gene>
    <name evidence="2" type="ORF">O0931_08570</name>
</gene>
<keyword evidence="1" id="KW-0812">Transmembrane</keyword>
<comment type="caution">
    <text evidence="2">The sequence shown here is derived from an EMBL/GenBank/DDBJ whole genome shotgun (WGS) entry which is preliminary data.</text>
</comment>
<evidence type="ECO:0000313" key="2">
    <source>
        <dbReference type="EMBL" id="MCZ4223348.1"/>
    </source>
</evidence>
<accession>A0ABT4KZS7</accession>
<protein>
    <submittedName>
        <fullName evidence="2">DUF2975 domain-containing protein</fullName>
    </submittedName>
</protein>
<evidence type="ECO:0000256" key="1">
    <source>
        <dbReference type="SAM" id="Phobius"/>
    </source>
</evidence>
<dbReference type="EMBL" id="JAPWGL010000002">
    <property type="protein sequence ID" value="MCZ4223348.1"/>
    <property type="molecule type" value="Genomic_DNA"/>
</dbReference>
<feature type="transmembrane region" description="Helical" evidence="1">
    <location>
        <begin position="12"/>
        <end position="31"/>
    </location>
</feature>